<evidence type="ECO:0000313" key="2">
    <source>
        <dbReference type="Proteomes" id="UP000805649"/>
    </source>
</evidence>
<gene>
    <name evidence="1" type="ORF">CTRU02_204861</name>
</gene>
<proteinExistence type="predicted"/>
<comment type="caution">
    <text evidence="1">The sequence shown here is derived from an EMBL/GenBank/DDBJ whole genome shotgun (WGS) entry which is preliminary data.</text>
</comment>
<keyword evidence="2" id="KW-1185">Reference proteome</keyword>
<evidence type="ECO:0000313" key="1">
    <source>
        <dbReference type="EMBL" id="KAL0942098.1"/>
    </source>
</evidence>
<dbReference type="EMBL" id="VUJX02000002">
    <property type="protein sequence ID" value="KAL0942098.1"/>
    <property type="molecule type" value="Genomic_DNA"/>
</dbReference>
<protein>
    <submittedName>
        <fullName evidence="1">Uncharacterized protein</fullName>
    </submittedName>
</protein>
<accession>A0ACC3ZD94</accession>
<sequence length="393" mass="43800">MSSMTLNEAQHRALGVNAAFIIFITIIMGMRMWARLVITKALGVDDIIMAVGTLATISLSITVMVSVVRGIGKMKADIPLEAWEPMLLSLWVARLIYAVAMLLVKVALLLFYLRLDNRPMMRVAVYSLMVVIFGMGIAHFVVSVIECSPPAVFWTSRGDRGVYMRQCMTQAMQQAFWDAAGILVIVTDICLWACPIPMIWGLQLPKRQKWVVSGIFAFGIISVVAGCVRFYYVRQLANEPELYRQLADSLIWYALELYVAIFCGCSSALKVFCKRYFPSLLGSSTSKTKYALDSYGNDGTRLRTTNAHPLVSLSKNVTGNHTTISSTGRKGRSEAGAPDCYRNDSEEAIMSSNQGIRMKTEVQQEVMRTSTDSENKNSRTETGDRTHAWSFVK</sequence>
<name>A0ACC3ZD94_COLTU</name>
<dbReference type="Proteomes" id="UP000805649">
    <property type="component" value="Unassembled WGS sequence"/>
</dbReference>
<organism evidence="1 2">
    <name type="scientific">Colletotrichum truncatum</name>
    <name type="common">Anthracnose fungus</name>
    <name type="synonym">Colletotrichum capsici</name>
    <dbReference type="NCBI Taxonomy" id="5467"/>
    <lineage>
        <taxon>Eukaryota</taxon>
        <taxon>Fungi</taxon>
        <taxon>Dikarya</taxon>
        <taxon>Ascomycota</taxon>
        <taxon>Pezizomycotina</taxon>
        <taxon>Sordariomycetes</taxon>
        <taxon>Hypocreomycetidae</taxon>
        <taxon>Glomerellales</taxon>
        <taxon>Glomerellaceae</taxon>
        <taxon>Colletotrichum</taxon>
        <taxon>Colletotrichum truncatum species complex</taxon>
    </lineage>
</organism>
<reference evidence="1 2" key="1">
    <citation type="journal article" date="2020" name="Phytopathology">
        <title>Genome Sequence Resources of Colletotrichum truncatum, C. plurivorum, C. musicola, and C. sojae: Four Species Pathogenic to Soybean (Glycine max).</title>
        <authorList>
            <person name="Rogerio F."/>
            <person name="Boufleur T.R."/>
            <person name="Ciampi-Guillardi M."/>
            <person name="Sukno S.A."/>
            <person name="Thon M.R."/>
            <person name="Massola Junior N.S."/>
            <person name="Baroncelli R."/>
        </authorList>
    </citation>
    <scope>NUCLEOTIDE SEQUENCE [LARGE SCALE GENOMIC DNA]</scope>
    <source>
        <strain evidence="1 2">CMES1059</strain>
    </source>
</reference>